<reference evidence="7" key="1">
    <citation type="submission" date="2019-09" db="EMBL/GenBank/DDBJ databases">
        <authorList>
            <person name="Teo W.F.A."/>
            <person name="Duangmal K."/>
        </authorList>
    </citation>
    <scope>NUCLEOTIDE SEQUENCE [LARGE SCALE GENOMIC DNA]</scope>
    <source>
        <strain evidence="7">K81G1</strain>
    </source>
</reference>
<comment type="similarity">
    <text evidence="1 4">Belongs to the bacterial solute-binding protein 3 family.</text>
</comment>
<dbReference type="AlphaFoldDB" id="A0A5N0UQM1"/>
<name>A0A5N0UQM1_9PSEU</name>
<dbReference type="InterPro" id="IPR051455">
    <property type="entry name" value="Bact_solute-bind_prot3"/>
</dbReference>
<dbReference type="InterPro" id="IPR001638">
    <property type="entry name" value="Solute-binding_3/MltF_N"/>
</dbReference>
<dbReference type="Gene3D" id="3.40.190.10">
    <property type="entry name" value="Periplasmic binding protein-like II"/>
    <property type="match status" value="2"/>
</dbReference>
<dbReference type="GO" id="GO:0005576">
    <property type="term" value="C:extracellular region"/>
    <property type="evidence" value="ECO:0007669"/>
    <property type="project" value="TreeGrafter"/>
</dbReference>
<comment type="caution">
    <text evidence="7">The sequence shown here is derived from an EMBL/GenBank/DDBJ whole genome shotgun (WGS) entry which is preliminary data.</text>
</comment>
<organism evidence="7 8">
    <name type="scientific">Amycolatopsis acidicola</name>
    <dbReference type="NCBI Taxonomy" id="2596893"/>
    <lineage>
        <taxon>Bacteria</taxon>
        <taxon>Bacillati</taxon>
        <taxon>Actinomycetota</taxon>
        <taxon>Actinomycetes</taxon>
        <taxon>Pseudonocardiales</taxon>
        <taxon>Pseudonocardiaceae</taxon>
        <taxon>Amycolatopsis</taxon>
    </lineage>
</organism>
<dbReference type="GO" id="GO:0006865">
    <property type="term" value="P:amino acid transport"/>
    <property type="evidence" value="ECO:0007669"/>
    <property type="project" value="TreeGrafter"/>
</dbReference>
<dbReference type="CDD" id="cd13690">
    <property type="entry name" value="PBP2_GluB"/>
    <property type="match status" value="1"/>
</dbReference>
<dbReference type="InterPro" id="IPR018313">
    <property type="entry name" value="SBP_3_CS"/>
</dbReference>
<accession>A0A5N0UQM1</accession>
<dbReference type="EMBL" id="VMNW02000137">
    <property type="protein sequence ID" value="KAA9149617.1"/>
    <property type="molecule type" value="Genomic_DNA"/>
</dbReference>
<dbReference type="PROSITE" id="PS51257">
    <property type="entry name" value="PROKAR_LIPOPROTEIN"/>
    <property type="match status" value="1"/>
</dbReference>
<dbReference type="GO" id="GO:0030288">
    <property type="term" value="C:outer membrane-bounded periplasmic space"/>
    <property type="evidence" value="ECO:0007669"/>
    <property type="project" value="TreeGrafter"/>
</dbReference>
<evidence type="ECO:0000256" key="2">
    <source>
        <dbReference type="ARBA" id="ARBA00022448"/>
    </source>
</evidence>
<evidence type="ECO:0000256" key="4">
    <source>
        <dbReference type="RuleBase" id="RU003744"/>
    </source>
</evidence>
<evidence type="ECO:0000313" key="8">
    <source>
        <dbReference type="Proteomes" id="UP000319769"/>
    </source>
</evidence>
<feature type="domain" description="Solute-binding protein family 3/N-terminal" evidence="6">
    <location>
        <begin position="86"/>
        <end position="308"/>
    </location>
</feature>
<dbReference type="SUPFAM" id="SSF53850">
    <property type="entry name" value="Periplasmic binding protein-like II"/>
    <property type="match status" value="1"/>
</dbReference>
<evidence type="ECO:0000256" key="1">
    <source>
        <dbReference type="ARBA" id="ARBA00010333"/>
    </source>
</evidence>
<keyword evidence="8" id="KW-1185">Reference proteome</keyword>
<feature type="signal peptide" evidence="5">
    <location>
        <begin position="1"/>
        <end position="23"/>
    </location>
</feature>
<evidence type="ECO:0000256" key="5">
    <source>
        <dbReference type="SAM" id="SignalP"/>
    </source>
</evidence>
<keyword evidence="2" id="KW-0813">Transport</keyword>
<keyword evidence="3 5" id="KW-0732">Signal</keyword>
<feature type="chain" id="PRO_5024356964" evidence="5">
    <location>
        <begin position="24"/>
        <end position="323"/>
    </location>
</feature>
<evidence type="ECO:0000256" key="3">
    <source>
        <dbReference type="ARBA" id="ARBA00022729"/>
    </source>
</evidence>
<dbReference type="Proteomes" id="UP000319769">
    <property type="component" value="Unassembled WGS sequence"/>
</dbReference>
<proteinExistence type="inferred from homology"/>
<protein>
    <submittedName>
        <fullName evidence="7">Glutamate ABC transporter substrate-binding protein</fullName>
    </submittedName>
</protein>
<dbReference type="RefSeq" id="WP_144759009.1">
    <property type="nucleotide sequence ID" value="NZ_VMNW02000137.1"/>
</dbReference>
<dbReference type="SMART" id="SM00062">
    <property type="entry name" value="PBPb"/>
    <property type="match status" value="1"/>
</dbReference>
<dbReference type="OrthoDB" id="9807888at2"/>
<gene>
    <name evidence="7" type="ORF">FPZ12_042945</name>
</gene>
<dbReference type="Pfam" id="PF00497">
    <property type="entry name" value="SBP_bac_3"/>
    <property type="match status" value="1"/>
</dbReference>
<dbReference type="PROSITE" id="PS01039">
    <property type="entry name" value="SBP_BACTERIAL_3"/>
    <property type="match status" value="1"/>
</dbReference>
<evidence type="ECO:0000313" key="7">
    <source>
        <dbReference type="EMBL" id="KAA9149617.1"/>
    </source>
</evidence>
<evidence type="ECO:0000259" key="6">
    <source>
        <dbReference type="SMART" id="SM00062"/>
    </source>
</evidence>
<dbReference type="PANTHER" id="PTHR30085">
    <property type="entry name" value="AMINO ACID ABC TRANSPORTER PERMEASE"/>
    <property type="match status" value="1"/>
</dbReference>
<dbReference type="PANTHER" id="PTHR30085:SF6">
    <property type="entry name" value="ABC TRANSPORTER GLUTAMINE-BINDING PROTEIN GLNH"/>
    <property type="match status" value="1"/>
</dbReference>
<sequence length="323" mass="33825">MKRLAGALLFVALVLTGCSTVSMTTIPIVPAQEPVPGGAAPATASTAPAAQNCGDLLASYRPPSPMPSPGQMPAGSTMAKIQQRGKLIVGVDQNTLNMGFRDPFTGQIQGFDIDMARAVAQALFGDPDAIQLRALTSDQRIPALQNGDVDIVVRTMTITCDRAKQVNFSSVYYEAQQRILVRRNSGITGSAQLAGRKVCATKGSTSLAAVQALPAKPVAVGVADWTDCLLMLQQGQVDAVSTDDVILAGMAAQDRYTEVVGDSLGPQPYGIAIPLQNTDMVGFVNGVLERVRANGTWTASYGKWLGGLLPGATPAPPAPRYRS</sequence>